<feature type="signal peptide" evidence="1">
    <location>
        <begin position="1"/>
        <end position="28"/>
    </location>
</feature>
<evidence type="ECO:0000256" key="1">
    <source>
        <dbReference type="SAM" id="SignalP"/>
    </source>
</evidence>
<dbReference type="EMBL" id="BAAATK010000018">
    <property type="protein sequence ID" value="GAA2439497.1"/>
    <property type="molecule type" value="Genomic_DNA"/>
</dbReference>
<name>A0ABN3JU19_9ACTN</name>
<protein>
    <recommendedName>
        <fullName evidence="4">Lipoprotein</fullName>
    </recommendedName>
</protein>
<accession>A0ABN3JU19</accession>
<evidence type="ECO:0008006" key="4">
    <source>
        <dbReference type="Google" id="ProtNLM"/>
    </source>
</evidence>
<evidence type="ECO:0000313" key="3">
    <source>
        <dbReference type="Proteomes" id="UP001500460"/>
    </source>
</evidence>
<proteinExistence type="predicted"/>
<reference evidence="2 3" key="1">
    <citation type="journal article" date="2019" name="Int. J. Syst. Evol. Microbiol.">
        <title>The Global Catalogue of Microorganisms (GCM) 10K type strain sequencing project: providing services to taxonomists for standard genome sequencing and annotation.</title>
        <authorList>
            <consortium name="The Broad Institute Genomics Platform"/>
            <consortium name="The Broad Institute Genome Sequencing Center for Infectious Disease"/>
            <person name="Wu L."/>
            <person name="Ma J."/>
        </authorList>
    </citation>
    <scope>NUCLEOTIDE SEQUENCE [LARGE SCALE GENOMIC DNA]</scope>
    <source>
        <strain evidence="2 3">JCM 6922</strain>
    </source>
</reference>
<comment type="caution">
    <text evidence="2">The sequence shown here is derived from an EMBL/GenBank/DDBJ whole genome shotgun (WGS) entry which is preliminary data.</text>
</comment>
<dbReference type="RefSeq" id="WP_344603863.1">
    <property type="nucleotide sequence ID" value="NZ_BAAATK010000018.1"/>
</dbReference>
<dbReference type="Proteomes" id="UP001500460">
    <property type="component" value="Unassembled WGS sequence"/>
</dbReference>
<gene>
    <name evidence="2" type="ORF">GCM10010421_32190</name>
</gene>
<evidence type="ECO:0000313" key="2">
    <source>
        <dbReference type="EMBL" id="GAA2439497.1"/>
    </source>
</evidence>
<feature type="chain" id="PRO_5045350886" description="Lipoprotein" evidence="1">
    <location>
        <begin position="29"/>
        <end position="158"/>
    </location>
</feature>
<sequence>MGRHKWGKTAGALILAAAVATVSGCSSSDDGGAAKPAAKPKTVTVTEAAATFQTAVTTFDTDGGCLEQASGTCWEQMQTLMESARTLRKAANAHEGTGPEFWSEAYALIDTMEEGIAVGEDQGVPVADLEMAEKLSNRDEVFGSAHDLSDWLDAHPVQ</sequence>
<organism evidence="2 3">
    <name type="scientific">Streptomyces glaucus</name>
    <dbReference type="NCBI Taxonomy" id="284029"/>
    <lineage>
        <taxon>Bacteria</taxon>
        <taxon>Bacillati</taxon>
        <taxon>Actinomycetota</taxon>
        <taxon>Actinomycetes</taxon>
        <taxon>Kitasatosporales</taxon>
        <taxon>Streptomycetaceae</taxon>
        <taxon>Streptomyces</taxon>
    </lineage>
</organism>
<keyword evidence="3" id="KW-1185">Reference proteome</keyword>
<dbReference type="PROSITE" id="PS51257">
    <property type="entry name" value="PROKAR_LIPOPROTEIN"/>
    <property type="match status" value="1"/>
</dbReference>
<keyword evidence="1" id="KW-0732">Signal</keyword>